<keyword evidence="2" id="KW-1185">Reference proteome</keyword>
<protein>
    <submittedName>
        <fullName evidence="1">HK97 gp10 family phage protein</fullName>
    </submittedName>
</protein>
<dbReference type="Proteomes" id="UP001618531">
    <property type="component" value="Unassembled WGS sequence"/>
</dbReference>
<name>A0ABW8HYI9_9BACL</name>
<sequence length="132" mass="15492">MLDMSGLDEFTKKLDKASRGQVVGDLLQEFLLELVYRLDAKVKPRTPVDQGYLRRMFRISSIKELPGGFYSIEYFNNTYYASFIENGHRTGKDKTGWVEGKFMLKISVQEIEREMQQFLDRKLEEALNKYFG</sequence>
<dbReference type="EMBL" id="JBIYSL010000005">
    <property type="protein sequence ID" value="MFK0524755.1"/>
    <property type="molecule type" value="Genomic_DNA"/>
</dbReference>
<reference evidence="1 2" key="1">
    <citation type="submission" date="2024-11" db="EMBL/GenBank/DDBJ databases">
        <title>Identification and Characterization of a Novel Fosfomycin Bacillithiol Transferase FosB8 in Paenibacillus illinoisensis.</title>
        <authorList>
            <person name="Lu W."/>
        </authorList>
    </citation>
    <scope>NUCLEOTIDE SEQUENCE [LARGE SCALE GENOMIC DNA]</scope>
    <source>
        <strain evidence="1 2">WP77</strain>
    </source>
</reference>
<gene>
    <name evidence="1" type="ORF">ACINKY_21375</name>
</gene>
<dbReference type="InterPro" id="IPR010064">
    <property type="entry name" value="HK97-gp10_tail"/>
</dbReference>
<dbReference type="Pfam" id="PF04883">
    <property type="entry name" value="HK97-gp10_like"/>
    <property type="match status" value="1"/>
</dbReference>
<accession>A0ABW8HYI9</accession>
<comment type="caution">
    <text evidence="1">The sequence shown here is derived from an EMBL/GenBank/DDBJ whole genome shotgun (WGS) entry which is preliminary data.</text>
</comment>
<dbReference type="RefSeq" id="WP_239303870.1">
    <property type="nucleotide sequence ID" value="NZ_JBIYSL010000005.1"/>
</dbReference>
<organism evidence="1 2">
    <name type="scientific">Paenibacillus illinoisensis</name>
    <dbReference type="NCBI Taxonomy" id="59845"/>
    <lineage>
        <taxon>Bacteria</taxon>
        <taxon>Bacillati</taxon>
        <taxon>Bacillota</taxon>
        <taxon>Bacilli</taxon>
        <taxon>Bacillales</taxon>
        <taxon>Paenibacillaceae</taxon>
        <taxon>Paenibacillus</taxon>
    </lineage>
</organism>
<evidence type="ECO:0000313" key="1">
    <source>
        <dbReference type="EMBL" id="MFK0524755.1"/>
    </source>
</evidence>
<evidence type="ECO:0000313" key="2">
    <source>
        <dbReference type="Proteomes" id="UP001618531"/>
    </source>
</evidence>
<proteinExistence type="predicted"/>